<dbReference type="SUPFAM" id="SSF52467">
    <property type="entry name" value="DHS-like NAD/FAD-binding domain"/>
    <property type="match status" value="1"/>
</dbReference>
<dbReference type="Gene3D" id="3.40.50.1220">
    <property type="entry name" value="TPP-binding domain"/>
    <property type="match status" value="1"/>
</dbReference>
<feature type="binding site" evidence="3">
    <location>
        <begin position="202"/>
        <end position="204"/>
    </location>
    <ligand>
        <name>NAD(+)</name>
        <dbReference type="ChEBI" id="CHEBI:57540"/>
    </ligand>
</feature>
<gene>
    <name evidence="6" type="primary">cobB_1</name>
    <name evidence="3" type="synonym">cobB</name>
    <name evidence="6" type="ORF">KMAL_03720</name>
</gene>
<evidence type="ECO:0000256" key="4">
    <source>
        <dbReference type="PROSITE-ProRule" id="PRU00236"/>
    </source>
</evidence>
<feature type="binding site" evidence="3 4">
    <location>
        <position position="122"/>
    </location>
    <ligand>
        <name>Zn(2+)</name>
        <dbReference type="ChEBI" id="CHEBI:29105"/>
    </ligand>
</feature>
<comment type="subcellular location">
    <subcellularLocation>
        <location evidence="3">Cytoplasm</location>
    </subcellularLocation>
</comment>
<dbReference type="PANTHER" id="PTHR11085:SF4">
    <property type="entry name" value="NAD-DEPENDENT PROTEIN DEACYLASE"/>
    <property type="match status" value="1"/>
</dbReference>
<evidence type="ECO:0000259" key="5">
    <source>
        <dbReference type="PROSITE" id="PS50305"/>
    </source>
</evidence>
<reference evidence="6 7" key="1">
    <citation type="submission" date="2018-01" db="EMBL/GenBank/DDBJ databases">
        <title>Draft Genome Sequence of Komagataeibacter maltaceti LMG 1529, a Vinegar Producing Acetic Acid Bacterium Isolated from Malt Vinegar Brewery Acetifiers.</title>
        <authorList>
            <person name="Zhang Q."/>
            <person name="Hollensteiner J."/>
            <person name="Poehlein A."/>
            <person name="Daniel R."/>
        </authorList>
    </citation>
    <scope>NUCLEOTIDE SEQUENCE [LARGE SCALE GENOMIC DNA]</scope>
    <source>
        <strain evidence="6 7">LMG 1529</strain>
    </source>
</reference>
<comment type="function">
    <text evidence="3">NAD-dependent protein deacetylase which modulates the activities of several proteins which are inactive in their acetylated form.</text>
</comment>
<dbReference type="EMBL" id="POTC01000002">
    <property type="protein sequence ID" value="POF64105.1"/>
    <property type="molecule type" value="Genomic_DNA"/>
</dbReference>
<feature type="binding site" evidence="3 4">
    <location>
        <position position="119"/>
    </location>
    <ligand>
        <name>Zn(2+)</name>
        <dbReference type="ChEBI" id="CHEBI:29105"/>
    </ligand>
</feature>
<comment type="caution">
    <text evidence="3">Lacks conserved residue(s) required for the propagation of feature annotation.</text>
</comment>
<dbReference type="GO" id="GO:0036054">
    <property type="term" value="F:protein-malonyllysine demalonylase activity"/>
    <property type="evidence" value="ECO:0007669"/>
    <property type="project" value="InterPro"/>
</dbReference>
<feature type="binding site" evidence="3 4">
    <location>
        <position position="138"/>
    </location>
    <ligand>
        <name>Zn(2+)</name>
        <dbReference type="ChEBI" id="CHEBI:29105"/>
    </ligand>
</feature>
<dbReference type="RefSeq" id="WP_110094051.1">
    <property type="nucleotide sequence ID" value="NZ_NKUE01000001.1"/>
</dbReference>
<dbReference type="GO" id="GO:0070403">
    <property type="term" value="F:NAD+ binding"/>
    <property type="evidence" value="ECO:0007669"/>
    <property type="project" value="UniProtKB-UniRule"/>
</dbReference>
<dbReference type="Proteomes" id="UP000237344">
    <property type="component" value="Unassembled WGS sequence"/>
</dbReference>
<comment type="cofactor">
    <cofactor evidence="3">
        <name>Zn(2+)</name>
        <dbReference type="ChEBI" id="CHEBI:29105"/>
    </cofactor>
    <text evidence="3">Binds 1 zinc ion per subunit.</text>
</comment>
<comment type="catalytic activity">
    <reaction evidence="3">
        <text>N(6)-acetyl-L-lysyl-[protein] + NAD(+) + H2O = 2''-O-acetyl-ADP-D-ribose + nicotinamide + L-lysyl-[protein]</text>
        <dbReference type="Rhea" id="RHEA:43636"/>
        <dbReference type="Rhea" id="RHEA-COMP:9752"/>
        <dbReference type="Rhea" id="RHEA-COMP:10731"/>
        <dbReference type="ChEBI" id="CHEBI:15377"/>
        <dbReference type="ChEBI" id="CHEBI:17154"/>
        <dbReference type="ChEBI" id="CHEBI:29969"/>
        <dbReference type="ChEBI" id="CHEBI:57540"/>
        <dbReference type="ChEBI" id="CHEBI:61930"/>
        <dbReference type="ChEBI" id="CHEBI:83767"/>
        <dbReference type="EC" id="2.3.1.286"/>
    </reaction>
</comment>
<keyword evidence="3 4" id="KW-0862">Zinc</keyword>
<name>A0A2S3W5F3_9PROT</name>
<dbReference type="OrthoDB" id="9800582at2"/>
<feature type="binding site" evidence="3">
    <location>
        <begin position="177"/>
        <end position="179"/>
    </location>
    <ligand>
        <name>NAD(+)</name>
        <dbReference type="ChEBI" id="CHEBI:57540"/>
    </ligand>
</feature>
<sequence length="234" mass="25717">MQRIVVLTGAGISQESGLQTFRGEDGLWNHERISDICTPEGFARDPLRVDRFYNGLRAGLANVRPNAAHRALAHLEDCAATGTWDGEVVIVTQNIDDLHERAGSCNVVHMHGELMRVRCTSCGATPAWHADCLPRTPCPHCHRPTLRPDVVWFGEIPYHMDRIEAALQACDLFVAIGTSGVVYPAAGFVQQARTHADTMEFNMEPSAGTDLFDQTMLGPATKTVPRWVRDVTGS</sequence>
<dbReference type="InterPro" id="IPR003000">
    <property type="entry name" value="Sirtuin"/>
</dbReference>
<evidence type="ECO:0000313" key="6">
    <source>
        <dbReference type="EMBL" id="POF64105.1"/>
    </source>
</evidence>
<dbReference type="PANTHER" id="PTHR11085">
    <property type="entry name" value="NAD-DEPENDENT PROTEIN DEACYLASE SIRTUIN-5, MITOCHONDRIAL-RELATED"/>
    <property type="match status" value="1"/>
</dbReference>
<evidence type="ECO:0000256" key="3">
    <source>
        <dbReference type="HAMAP-Rule" id="MF_01121"/>
    </source>
</evidence>
<dbReference type="InterPro" id="IPR027546">
    <property type="entry name" value="Sirtuin_class_III"/>
</dbReference>
<dbReference type="Pfam" id="PF02146">
    <property type="entry name" value="SIR2"/>
    <property type="match status" value="1"/>
</dbReference>
<proteinExistence type="inferred from homology"/>
<feature type="active site" description="Proton acceptor" evidence="3 4">
    <location>
        <position position="111"/>
    </location>
</feature>
<dbReference type="GO" id="GO:0017136">
    <property type="term" value="F:histone deacetylase activity, NAD-dependent"/>
    <property type="evidence" value="ECO:0007669"/>
    <property type="project" value="TreeGrafter"/>
</dbReference>
<keyword evidence="7" id="KW-1185">Reference proteome</keyword>
<feature type="domain" description="Deacetylase sirtuin-type" evidence="5">
    <location>
        <begin position="1"/>
        <end position="234"/>
    </location>
</feature>
<evidence type="ECO:0000313" key="7">
    <source>
        <dbReference type="Proteomes" id="UP000237344"/>
    </source>
</evidence>
<dbReference type="Gene3D" id="3.30.1600.10">
    <property type="entry name" value="SIR2/SIRT2 'Small Domain"/>
    <property type="match status" value="1"/>
</dbReference>
<dbReference type="EC" id="2.3.1.286" evidence="3"/>
<keyword evidence="3 4" id="KW-0479">Metal-binding</keyword>
<dbReference type="PROSITE" id="PS50305">
    <property type="entry name" value="SIRTUIN"/>
    <property type="match status" value="1"/>
</dbReference>
<dbReference type="AlphaFoldDB" id="A0A2S3W5F3"/>
<accession>A0A2S3W5F3</accession>
<dbReference type="GO" id="GO:0005737">
    <property type="term" value="C:cytoplasm"/>
    <property type="evidence" value="ECO:0007669"/>
    <property type="project" value="UniProtKB-SubCell"/>
</dbReference>
<feature type="binding site" evidence="3">
    <location>
        <begin position="93"/>
        <end position="96"/>
    </location>
    <ligand>
        <name>NAD(+)</name>
        <dbReference type="ChEBI" id="CHEBI:57540"/>
    </ligand>
</feature>
<evidence type="ECO:0000256" key="2">
    <source>
        <dbReference type="ARBA" id="ARBA00023027"/>
    </source>
</evidence>
<dbReference type="HAMAP" id="MF_01121">
    <property type="entry name" value="Sirtuin_ClassIII"/>
    <property type="match status" value="1"/>
</dbReference>
<keyword evidence="2 3" id="KW-0520">NAD</keyword>
<protein>
    <recommendedName>
        <fullName evidence="3">NAD-dependent protein deacylase</fullName>
        <ecNumber evidence="3">2.3.1.286</ecNumber>
    </recommendedName>
    <alternativeName>
        <fullName evidence="3">Regulatory protein SIR2 homolog</fullName>
    </alternativeName>
</protein>
<feature type="binding site" evidence="3">
    <location>
        <position position="220"/>
    </location>
    <ligand>
        <name>NAD(+)</name>
        <dbReference type="ChEBI" id="CHEBI:57540"/>
    </ligand>
</feature>
<comment type="similarity">
    <text evidence="3">Belongs to the sirtuin family. Class III subfamily.</text>
</comment>
<keyword evidence="6" id="KW-0378">Hydrolase</keyword>
<dbReference type="GO" id="GO:0008270">
    <property type="term" value="F:zinc ion binding"/>
    <property type="evidence" value="ECO:0007669"/>
    <property type="project" value="UniProtKB-UniRule"/>
</dbReference>
<dbReference type="InterPro" id="IPR026591">
    <property type="entry name" value="Sirtuin_cat_small_dom_sf"/>
</dbReference>
<organism evidence="6 7">
    <name type="scientific">Novacetimonas maltaceti</name>
    <dbReference type="NCBI Taxonomy" id="1203393"/>
    <lineage>
        <taxon>Bacteria</taxon>
        <taxon>Pseudomonadati</taxon>
        <taxon>Pseudomonadota</taxon>
        <taxon>Alphaproteobacteria</taxon>
        <taxon>Acetobacterales</taxon>
        <taxon>Acetobacteraceae</taxon>
        <taxon>Novacetimonas</taxon>
    </lineage>
</organism>
<evidence type="ECO:0000256" key="1">
    <source>
        <dbReference type="ARBA" id="ARBA00022679"/>
    </source>
</evidence>
<comment type="caution">
    <text evidence="6">The sequence shown here is derived from an EMBL/GenBank/DDBJ whole genome shotgun (WGS) entry which is preliminary data.</text>
</comment>
<keyword evidence="1" id="KW-0808">Transferase</keyword>
<keyword evidence="3" id="KW-0963">Cytoplasm</keyword>
<dbReference type="InterPro" id="IPR026590">
    <property type="entry name" value="Ssirtuin_cat_dom"/>
</dbReference>
<dbReference type="GO" id="GO:0036055">
    <property type="term" value="F:protein-succinyllysine desuccinylase activity"/>
    <property type="evidence" value="ECO:0007669"/>
    <property type="project" value="InterPro"/>
</dbReference>
<feature type="binding site" evidence="3 4">
    <location>
        <position position="141"/>
    </location>
    <ligand>
        <name>Zn(2+)</name>
        <dbReference type="ChEBI" id="CHEBI:29105"/>
    </ligand>
</feature>
<dbReference type="InterPro" id="IPR050134">
    <property type="entry name" value="NAD-dep_sirtuin_deacylases"/>
</dbReference>
<dbReference type="InterPro" id="IPR029035">
    <property type="entry name" value="DHS-like_NAD/FAD-binding_dom"/>
</dbReference>